<dbReference type="InterPro" id="IPR000182">
    <property type="entry name" value="GNAT_dom"/>
</dbReference>
<proteinExistence type="predicted"/>
<dbReference type="PANTHER" id="PTHR44688">
    <property type="entry name" value="DNA-BINDING TRANSCRIPTIONAL ACTIVATOR DEVR_DOSR"/>
    <property type="match status" value="1"/>
</dbReference>
<dbReference type="Pfam" id="PF13302">
    <property type="entry name" value="Acetyltransf_3"/>
    <property type="match status" value="1"/>
</dbReference>
<dbReference type="CDD" id="cd06170">
    <property type="entry name" value="LuxR_C_like"/>
    <property type="match status" value="1"/>
</dbReference>
<dbReference type="PROSITE" id="PS50043">
    <property type="entry name" value="HTH_LUXR_2"/>
    <property type="match status" value="1"/>
</dbReference>
<reference evidence="6" key="1">
    <citation type="submission" date="2020-05" db="EMBL/GenBank/DDBJ databases">
        <authorList>
            <person name="Chiriac C."/>
            <person name="Salcher M."/>
            <person name="Ghai R."/>
            <person name="Kavagutti S V."/>
        </authorList>
    </citation>
    <scope>NUCLEOTIDE SEQUENCE</scope>
</reference>
<keyword evidence="3" id="KW-0804">Transcription</keyword>
<accession>A0A6J6MSD7</accession>
<dbReference type="GO" id="GO:0003677">
    <property type="term" value="F:DNA binding"/>
    <property type="evidence" value="ECO:0007669"/>
    <property type="project" value="UniProtKB-KW"/>
</dbReference>
<dbReference type="PANTHER" id="PTHR44688:SF16">
    <property type="entry name" value="DNA-BINDING TRANSCRIPTIONAL ACTIVATOR DEVR_DOSR"/>
    <property type="match status" value="1"/>
</dbReference>
<sequence>MNAPHALGVALSQVIVDRDNVNTLTSDRIEVRRKRCNQSFTLTGFHFSDVAHVKSSAAHNLDIEVTLTNGALRGFTHCRKSFWHEVVKTLARCVSLPVFIGEGAKLSVAQRNVVLLDRVDGVGNGMQAAQGFTLAGTQKLVEHSHDDATFPSWSPEQWKSAGPSIVGDLTSRGLLPARLPAVSSVSRPSQLRSAPTLTDGVVLLRLPEAHDIPTMTLGGQDPEVARWTNLPSPYTQQDAQAWIMKVNNPVHWWDEPTWVIADTDDRWCGSVHLERETEGAARVRFLVAPELRGRGIATRAVRLACRWGFSSLRLNVITWRALIGNEAARAVAQAAGFSVHNQIMRRGLSHRGQLMDCWFADLVPEDLIEATSGPVWSGPQLTKREREVLHAMAAGLSNREIASSLGISENTVKNHVRSVLEKLPARSRMEAVVKGVQEGITRLT</sequence>
<evidence type="ECO:0000256" key="3">
    <source>
        <dbReference type="ARBA" id="ARBA00023163"/>
    </source>
</evidence>
<dbReference type="InterPro" id="IPR016032">
    <property type="entry name" value="Sig_transdc_resp-reg_C-effctor"/>
</dbReference>
<dbReference type="AlphaFoldDB" id="A0A6J6MSD7"/>
<evidence type="ECO:0000313" key="6">
    <source>
        <dbReference type="EMBL" id="CAB4675978.1"/>
    </source>
</evidence>
<dbReference type="PROSITE" id="PS00622">
    <property type="entry name" value="HTH_LUXR_1"/>
    <property type="match status" value="1"/>
</dbReference>
<dbReference type="PROSITE" id="PS51186">
    <property type="entry name" value="GNAT"/>
    <property type="match status" value="1"/>
</dbReference>
<dbReference type="Gene3D" id="3.40.630.30">
    <property type="match status" value="1"/>
</dbReference>
<protein>
    <submittedName>
        <fullName evidence="6">Unannotated protein</fullName>
    </submittedName>
</protein>
<dbReference type="GO" id="GO:0006355">
    <property type="term" value="P:regulation of DNA-templated transcription"/>
    <property type="evidence" value="ECO:0007669"/>
    <property type="project" value="InterPro"/>
</dbReference>
<dbReference type="GO" id="GO:0016747">
    <property type="term" value="F:acyltransferase activity, transferring groups other than amino-acyl groups"/>
    <property type="evidence" value="ECO:0007669"/>
    <property type="project" value="InterPro"/>
</dbReference>
<keyword evidence="1" id="KW-0805">Transcription regulation</keyword>
<evidence type="ECO:0000256" key="1">
    <source>
        <dbReference type="ARBA" id="ARBA00023015"/>
    </source>
</evidence>
<evidence type="ECO:0000256" key="2">
    <source>
        <dbReference type="ARBA" id="ARBA00023125"/>
    </source>
</evidence>
<dbReference type="PRINTS" id="PR00038">
    <property type="entry name" value="HTHLUXR"/>
</dbReference>
<dbReference type="SUPFAM" id="SSF46894">
    <property type="entry name" value="C-terminal effector domain of the bipartite response regulators"/>
    <property type="match status" value="1"/>
</dbReference>
<dbReference type="SUPFAM" id="SSF55729">
    <property type="entry name" value="Acyl-CoA N-acyltransferases (Nat)"/>
    <property type="match status" value="1"/>
</dbReference>
<feature type="domain" description="HTH luxR-type" evidence="4">
    <location>
        <begin position="374"/>
        <end position="439"/>
    </location>
</feature>
<evidence type="ECO:0000259" key="4">
    <source>
        <dbReference type="PROSITE" id="PS50043"/>
    </source>
</evidence>
<organism evidence="6">
    <name type="scientific">freshwater metagenome</name>
    <dbReference type="NCBI Taxonomy" id="449393"/>
    <lineage>
        <taxon>unclassified sequences</taxon>
        <taxon>metagenomes</taxon>
        <taxon>ecological metagenomes</taxon>
    </lineage>
</organism>
<dbReference type="SMART" id="SM00421">
    <property type="entry name" value="HTH_LUXR"/>
    <property type="match status" value="1"/>
</dbReference>
<gene>
    <name evidence="6" type="ORF">UFOPK2282_01360</name>
</gene>
<dbReference type="Pfam" id="PF00196">
    <property type="entry name" value="GerE"/>
    <property type="match status" value="1"/>
</dbReference>
<dbReference type="Gene3D" id="1.10.10.10">
    <property type="entry name" value="Winged helix-like DNA-binding domain superfamily/Winged helix DNA-binding domain"/>
    <property type="match status" value="1"/>
</dbReference>
<dbReference type="InterPro" id="IPR036388">
    <property type="entry name" value="WH-like_DNA-bd_sf"/>
</dbReference>
<name>A0A6J6MSD7_9ZZZZ</name>
<keyword evidence="2" id="KW-0238">DNA-binding</keyword>
<evidence type="ECO:0000259" key="5">
    <source>
        <dbReference type="PROSITE" id="PS51186"/>
    </source>
</evidence>
<dbReference type="CDD" id="cd04301">
    <property type="entry name" value="NAT_SF"/>
    <property type="match status" value="1"/>
</dbReference>
<feature type="domain" description="N-acetyltransferase" evidence="5">
    <location>
        <begin position="210"/>
        <end position="360"/>
    </location>
</feature>
<dbReference type="EMBL" id="CAEZWR010000202">
    <property type="protein sequence ID" value="CAB4675978.1"/>
    <property type="molecule type" value="Genomic_DNA"/>
</dbReference>
<dbReference type="InterPro" id="IPR016181">
    <property type="entry name" value="Acyl_CoA_acyltransferase"/>
</dbReference>
<dbReference type="InterPro" id="IPR000792">
    <property type="entry name" value="Tscrpt_reg_LuxR_C"/>
</dbReference>